<dbReference type="InterPro" id="IPR001610">
    <property type="entry name" value="PAC"/>
</dbReference>
<proteinExistence type="predicted"/>
<dbReference type="InterPro" id="IPR036097">
    <property type="entry name" value="HisK_dim/P_sf"/>
</dbReference>
<dbReference type="SMART" id="SM00388">
    <property type="entry name" value="HisKA"/>
    <property type="match status" value="1"/>
</dbReference>
<dbReference type="InterPro" id="IPR003661">
    <property type="entry name" value="HisK_dim/P_dom"/>
</dbReference>
<gene>
    <name evidence="12" type="ORF">ABI_30550</name>
</gene>
<protein>
    <recommendedName>
        <fullName evidence="2">histidine kinase</fullName>
        <ecNumber evidence="2">2.7.13.3</ecNumber>
    </recommendedName>
</protein>
<dbReference type="InterPro" id="IPR004358">
    <property type="entry name" value="Sig_transdc_His_kin-like_C"/>
</dbReference>
<feature type="domain" description="Histidine kinase" evidence="8">
    <location>
        <begin position="398"/>
        <end position="609"/>
    </location>
</feature>
<dbReference type="EC" id="2.7.13.3" evidence="2"/>
<dbReference type="InterPro" id="IPR000014">
    <property type="entry name" value="PAS"/>
</dbReference>
<keyword evidence="6" id="KW-0902">Two-component regulatory system</keyword>
<dbReference type="CDD" id="cd16922">
    <property type="entry name" value="HATPase_EvgS-ArcB-TorS-like"/>
    <property type="match status" value="1"/>
</dbReference>
<evidence type="ECO:0000256" key="6">
    <source>
        <dbReference type="ARBA" id="ARBA00023012"/>
    </source>
</evidence>
<feature type="domain" description="PAS" evidence="10">
    <location>
        <begin position="148"/>
        <end position="195"/>
    </location>
</feature>
<dbReference type="Pfam" id="PF00072">
    <property type="entry name" value="Response_reg"/>
    <property type="match status" value="1"/>
</dbReference>
<dbReference type="EMBL" id="GL883078">
    <property type="protein sequence ID" value="EGF91638.1"/>
    <property type="molecule type" value="Genomic_DNA"/>
</dbReference>
<dbReference type="InterPro" id="IPR001789">
    <property type="entry name" value="Sig_transdc_resp-reg_receiver"/>
</dbReference>
<dbReference type="CDD" id="cd00082">
    <property type="entry name" value="HisKA"/>
    <property type="match status" value="1"/>
</dbReference>
<dbReference type="HOGENOM" id="CLU_000445_114_15_5"/>
<organism evidence="12 13">
    <name type="scientific">Asticcacaulis biprosthecium C19</name>
    <dbReference type="NCBI Taxonomy" id="715226"/>
    <lineage>
        <taxon>Bacteria</taxon>
        <taxon>Pseudomonadati</taxon>
        <taxon>Pseudomonadota</taxon>
        <taxon>Alphaproteobacteria</taxon>
        <taxon>Caulobacterales</taxon>
        <taxon>Caulobacteraceae</taxon>
        <taxon>Asticcacaulis</taxon>
    </lineage>
</organism>
<keyword evidence="4" id="KW-0808">Transferase</keyword>
<dbReference type="SMART" id="SM00091">
    <property type="entry name" value="PAS"/>
    <property type="match status" value="3"/>
</dbReference>
<dbReference type="SMART" id="SM00448">
    <property type="entry name" value="REC"/>
    <property type="match status" value="1"/>
</dbReference>
<evidence type="ECO:0000256" key="5">
    <source>
        <dbReference type="ARBA" id="ARBA00022777"/>
    </source>
</evidence>
<feature type="domain" description="PAC" evidence="11">
    <location>
        <begin position="198"/>
        <end position="251"/>
    </location>
</feature>
<evidence type="ECO:0000256" key="1">
    <source>
        <dbReference type="ARBA" id="ARBA00000085"/>
    </source>
</evidence>
<dbReference type="SMART" id="SM00387">
    <property type="entry name" value="HATPase_c"/>
    <property type="match status" value="1"/>
</dbReference>
<dbReference type="InterPro" id="IPR003594">
    <property type="entry name" value="HATPase_dom"/>
</dbReference>
<dbReference type="CDD" id="cd00130">
    <property type="entry name" value="PAS"/>
    <property type="match status" value="3"/>
</dbReference>
<dbReference type="OrthoDB" id="9801651at2"/>
<dbReference type="Pfam" id="PF02518">
    <property type="entry name" value="HATPase_c"/>
    <property type="match status" value="1"/>
</dbReference>
<dbReference type="Gene3D" id="1.10.287.130">
    <property type="match status" value="1"/>
</dbReference>
<feature type="domain" description="PAS" evidence="10">
    <location>
        <begin position="252"/>
        <end position="322"/>
    </location>
</feature>
<dbReference type="Pfam" id="PF13188">
    <property type="entry name" value="PAS_8"/>
    <property type="match status" value="1"/>
</dbReference>
<dbReference type="STRING" id="715226.ABI_30550"/>
<dbReference type="Pfam" id="PF08447">
    <property type="entry name" value="PAS_3"/>
    <property type="match status" value="2"/>
</dbReference>
<keyword evidence="3 7" id="KW-0597">Phosphoprotein</keyword>
<dbReference type="GO" id="GO:0000155">
    <property type="term" value="F:phosphorelay sensor kinase activity"/>
    <property type="evidence" value="ECO:0007669"/>
    <property type="project" value="InterPro"/>
</dbReference>
<evidence type="ECO:0000259" key="8">
    <source>
        <dbReference type="PROSITE" id="PS50109"/>
    </source>
</evidence>
<dbReference type="Proteomes" id="UP000006512">
    <property type="component" value="Unassembled WGS sequence"/>
</dbReference>
<evidence type="ECO:0000259" key="11">
    <source>
        <dbReference type="PROSITE" id="PS50113"/>
    </source>
</evidence>
<evidence type="ECO:0000256" key="3">
    <source>
        <dbReference type="ARBA" id="ARBA00022553"/>
    </source>
</evidence>
<dbReference type="AlphaFoldDB" id="F4QN47"/>
<comment type="catalytic activity">
    <reaction evidence="1">
        <text>ATP + protein L-histidine = ADP + protein N-phospho-L-histidine.</text>
        <dbReference type="EC" id="2.7.13.3"/>
    </reaction>
</comment>
<accession>F4QN47</accession>
<feature type="modified residue" description="4-aspartylphosphate" evidence="7">
    <location>
        <position position="677"/>
    </location>
</feature>
<keyword evidence="5" id="KW-0418">Kinase</keyword>
<dbReference type="eggNOG" id="COG2205">
    <property type="taxonomic scope" value="Bacteria"/>
</dbReference>
<feature type="domain" description="PAC" evidence="11">
    <location>
        <begin position="328"/>
        <end position="380"/>
    </location>
</feature>
<dbReference type="RefSeq" id="WP_006273840.1">
    <property type="nucleotide sequence ID" value="NZ_GL883078.1"/>
</dbReference>
<sequence length="757" mass="82867">MTEAAFELAPCGLVVCDNDGTIVAANRYFRAMSGYDGGPKTFGRCLTRPSQFILSAKLLPELNLTGEASEIALSLTGPDGDSVPILLNARRDGDHFHYAVFPAKERREYETEYLNAKKKLTQYSDYLRMAERLAHLGHWHGNMVTKETYWSPETYAIFGCDPETFTPRFGETMALYHPDDREEIRAIVEAAIAGNGEFSFRARCIRHDSGEIRHIETNGVCERDESGKAIGLFGVVHDLSDILSAQEATEASEARYRLLADSSNDIISVFGLDGAIEYLSPAVEKLLGFTPAELTGRNVRDIVLPEDYPVTRAAFASYVRGGDWSAVPRVQYRARHKQGHIVWLEASPRAMLGPDGKIAKLQDVVRDITERKAVEAALEDAMVDANAAAEAKSQFLATMSHELRTPLTSIIGFSALLREVVESEEPRRYSQRIWTASQGLLALINDILDHSKLEAGQLELDLAPCSANELMQEVADLLEVQAHAKGLFLTVDTDDDMPLMLLDEVRMRQILINLAGNAVKFTGDGGVTIALHWRGDRLQVTVTDTGPGISPEGHKRLFKRFSQVDHTTNGTGLGLMICKQLVELMGGRIGVESSPGNGSMFWFDIPVQVCDGEDADEAGTEVATGTGYILMADDHAGNRDLILSLMRARGYYVDAVADGGEALQACLERRYDLILMDVNMPVMDGLVATQGIRASSELNARTPIIGVSAGGESRRRICLGAGMNDMVEKPIRPGVLTATVAEWLAHSQGDLPHARIG</sequence>
<dbReference type="CDD" id="cd17546">
    <property type="entry name" value="REC_hyHK_CKI1_RcsC-like"/>
    <property type="match status" value="1"/>
</dbReference>
<dbReference type="PROSITE" id="PS50112">
    <property type="entry name" value="PAS"/>
    <property type="match status" value="2"/>
</dbReference>
<dbReference type="InterPro" id="IPR036890">
    <property type="entry name" value="HATPase_C_sf"/>
</dbReference>
<dbReference type="SUPFAM" id="SSF55785">
    <property type="entry name" value="PYP-like sensor domain (PAS domain)"/>
    <property type="match status" value="3"/>
</dbReference>
<evidence type="ECO:0000259" key="10">
    <source>
        <dbReference type="PROSITE" id="PS50112"/>
    </source>
</evidence>
<dbReference type="PROSITE" id="PS50113">
    <property type="entry name" value="PAC"/>
    <property type="match status" value="2"/>
</dbReference>
<dbReference type="InterPro" id="IPR035965">
    <property type="entry name" value="PAS-like_dom_sf"/>
</dbReference>
<feature type="domain" description="Response regulatory" evidence="9">
    <location>
        <begin position="628"/>
        <end position="744"/>
    </location>
</feature>
<dbReference type="Gene3D" id="3.30.565.10">
    <property type="entry name" value="Histidine kinase-like ATPase, C-terminal domain"/>
    <property type="match status" value="1"/>
</dbReference>
<dbReference type="PANTHER" id="PTHR43047">
    <property type="entry name" value="TWO-COMPONENT HISTIDINE PROTEIN KINASE"/>
    <property type="match status" value="1"/>
</dbReference>
<evidence type="ECO:0000259" key="9">
    <source>
        <dbReference type="PROSITE" id="PS50110"/>
    </source>
</evidence>
<dbReference type="SUPFAM" id="SSF55874">
    <property type="entry name" value="ATPase domain of HSP90 chaperone/DNA topoisomerase II/histidine kinase"/>
    <property type="match status" value="1"/>
</dbReference>
<evidence type="ECO:0000313" key="12">
    <source>
        <dbReference type="EMBL" id="EGF91638.1"/>
    </source>
</evidence>
<evidence type="ECO:0000313" key="13">
    <source>
        <dbReference type="Proteomes" id="UP000006512"/>
    </source>
</evidence>
<name>F4QN47_9CAUL</name>
<dbReference type="InterPro" id="IPR000700">
    <property type="entry name" value="PAS-assoc_C"/>
</dbReference>
<dbReference type="InterPro" id="IPR011006">
    <property type="entry name" value="CheY-like_superfamily"/>
</dbReference>
<dbReference type="Gene3D" id="3.30.450.20">
    <property type="entry name" value="PAS domain"/>
    <property type="match status" value="3"/>
</dbReference>
<dbReference type="PROSITE" id="PS50109">
    <property type="entry name" value="HIS_KIN"/>
    <property type="match status" value="1"/>
</dbReference>
<evidence type="ECO:0000256" key="7">
    <source>
        <dbReference type="PROSITE-ProRule" id="PRU00169"/>
    </source>
</evidence>
<dbReference type="NCBIfam" id="TIGR00229">
    <property type="entry name" value="sensory_box"/>
    <property type="match status" value="2"/>
</dbReference>
<dbReference type="InterPro" id="IPR005467">
    <property type="entry name" value="His_kinase_dom"/>
</dbReference>
<evidence type="ECO:0000256" key="2">
    <source>
        <dbReference type="ARBA" id="ARBA00012438"/>
    </source>
</evidence>
<dbReference type="SMART" id="SM00086">
    <property type="entry name" value="PAC"/>
    <property type="match status" value="2"/>
</dbReference>
<dbReference type="FunFam" id="3.30.565.10:FF:000010">
    <property type="entry name" value="Sensor histidine kinase RcsC"/>
    <property type="match status" value="1"/>
</dbReference>
<dbReference type="PROSITE" id="PS50110">
    <property type="entry name" value="RESPONSE_REGULATORY"/>
    <property type="match status" value="1"/>
</dbReference>
<dbReference type="PANTHER" id="PTHR43047:SF64">
    <property type="entry name" value="HISTIDINE KINASE CONTAINING CHEY-HOMOLOGOUS RECEIVER DOMAIN AND PAS DOMAIN-RELATED"/>
    <property type="match status" value="1"/>
</dbReference>
<dbReference type="InterPro" id="IPR013655">
    <property type="entry name" value="PAS_fold_3"/>
</dbReference>
<dbReference type="SUPFAM" id="SSF52172">
    <property type="entry name" value="CheY-like"/>
    <property type="match status" value="1"/>
</dbReference>
<dbReference type="Gene3D" id="2.10.70.100">
    <property type="match status" value="1"/>
</dbReference>
<dbReference type="Pfam" id="PF00512">
    <property type="entry name" value="HisKA"/>
    <property type="match status" value="1"/>
</dbReference>
<dbReference type="PRINTS" id="PR00344">
    <property type="entry name" value="BCTRLSENSOR"/>
</dbReference>
<evidence type="ECO:0000256" key="4">
    <source>
        <dbReference type="ARBA" id="ARBA00022679"/>
    </source>
</evidence>
<dbReference type="Gene3D" id="3.40.50.2300">
    <property type="match status" value="1"/>
</dbReference>
<keyword evidence="13" id="KW-1185">Reference proteome</keyword>
<dbReference type="SUPFAM" id="SSF47384">
    <property type="entry name" value="Homodimeric domain of signal transducing histidine kinase"/>
    <property type="match status" value="1"/>
</dbReference>
<reference evidence="13" key="1">
    <citation type="submission" date="2011-03" db="EMBL/GenBank/DDBJ databases">
        <title>Draft genome sequence of Brevundimonas diminuta.</title>
        <authorList>
            <person name="Brown P.J.B."/>
            <person name="Buechlein A."/>
            <person name="Hemmerich C."/>
            <person name="Brun Y.V."/>
        </authorList>
    </citation>
    <scope>NUCLEOTIDE SEQUENCE [LARGE SCALE GENOMIC DNA]</scope>
    <source>
        <strain evidence="13">C19</strain>
    </source>
</reference>